<dbReference type="Pfam" id="PF01165">
    <property type="entry name" value="Ribosomal_S21"/>
    <property type="match status" value="1"/>
</dbReference>
<dbReference type="PANTHER" id="PTHR21109:SF0">
    <property type="entry name" value="SMALL RIBOSOMAL SUBUNIT PROTEIN BS21M"/>
    <property type="match status" value="1"/>
</dbReference>
<evidence type="ECO:0000313" key="8">
    <source>
        <dbReference type="EMBL" id="OGY32773.1"/>
    </source>
</evidence>
<reference evidence="8 9" key="1">
    <citation type="journal article" date="2016" name="Nat. Commun.">
        <title>Thousands of microbial genomes shed light on interconnected biogeochemical processes in an aquifer system.</title>
        <authorList>
            <person name="Anantharaman K."/>
            <person name="Brown C.T."/>
            <person name="Hug L.A."/>
            <person name="Sharon I."/>
            <person name="Castelle C.J."/>
            <person name="Probst A.J."/>
            <person name="Thomas B.C."/>
            <person name="Singh A."/>
            <person name="Wilkins M.J."/>
            <person name="Karaoz U."/>
            <person name="Brodie E.L."/>
            <person name="Williams K.H."/>
            <person name="Hubbard S.S."/>
            <person name="Banfield J.F."/>
        </authorList>
    </citation>
    <scope>NUCLEOTIDE SEQUENCE [LARGE SCALE GENOMIC DNA]</scope>
</reference>
<evidence type="ECO:0000256" key="6">
    <source>
        <dbReference type="RuleBase" id="RU000667"/>
    </source>
</evidence>
<dbReference type="Proteomes" id="UP000179279">
    <property type="component" value="Unassembled WGS sequence"/>
</dbReference>
<dbReference type="AlphaFoldDB" id="A0A1G1WYH8"/>
<sequence length="62" mass="7347">MAIVRANEGESADSLIRKFNKKVQQEGILTEIRKREFYEKPSVQRKKQKEASERRIRARADE</sequence>
<proteinExistence type="inferred from homology"/>
<keyword evidence="3 5" id="KW-0687">Ribonucleoprotein</keyword>
<comment type="similarity">
    <text evidence="1 5 6">Belongs to the bacterial ribosomal protein bS21 family.</text>
</comment>
<dbReference type="InterPro" id="IPR001911">
    <property type="entry name" value="Ribosomal_bS21"/>
</dbReference>
<evidence type="ECO:0000256" key="2">
    <source>
        <dbReference type="ARBA" id="ARBA00022980"/>
    </source>
</evidence>
<comment type="caution">
    <text evidence="8">The sequence shown here is derived from an EMBL/GenBank/DDBJ whole genome shotgun (WGS) entry which is preliminary data.</text>
</comment>
<dbReference type="GO" id="GO:1990904">
    <property type="term" value="C:ribonucleoprotein complex"/>
    <property type="evidence" value="ECO:0007669"/>
    <property type="project" value="UniProtKB-KW"/>
</dbReference>
<evidence type="ECO:0000256" key="7">
    <source>
        <dbReference type="SAM" id="MobiDB-lite"/>
    </source>
</evidence>
<dbReference type="EMBL" id="MHDA01000006">
    <property type="protein sequence ID" value="OGY32773.1"/>
    <property type="molecule type" value="Genomic_DNA"/>
</dbReference>
<dbReference type="PANTHER" id="PTHR21109">
    <property type="entry name" value="MITOCHONDRIAL 28S RIBOSOMAL PROTEIN S21"/>
    <property type="match status" value="1"/>
</dbReference>
<dbReference type="Gene3D" id="1.20.5.1150">
    <property type="entry name" value="Ribosomal protein S8"/>
    <property type="match status" value="1"/>
</dbReference>
<dbReference type="HAMAP" id="MF_00358">
    <property type="entry name" value="Ribosomal_bS21"/>
    <property type="match status" value="1"/>
</dbReference>
<protein>
    <recommendedName>
        <fullName evidence="4 5">Small ribosomal subunit protein bS21</fullName>
    </recommendedName>
</protein>
<evidence type="ECO:0000313" key="9">
    <source>
        <dbReference type="Proteomes" id="UP000179279"/>
    </source>
</evidence>
<evidence type="ECO:0000256" key="5">
    <source>
        <dbReference type="HAMAP-Rule" id="MF_00358"/>
    </source>
</evidence>
<dbReference type="GO" id="GO:0006412">
    <property type="term" value="P:translation"/>
    <property type="evidence" value="ECO:0007669"/>
    <property type="project" value="UniProtKB-UniRule"/>
</dbReference>
<dbReference type="InterPro" id="IPR038380">
    <property type="entry name" value="Ribosomal_bS21_sf"/>
</dbReference>
<keyword evidence="2 5" id="KW-0689">Ribosomal protein</keyword>
<feature type="region of interest" description="Disordered" evidence="7">
    <location>
        <begin position="40"/>
        <end position="62"/>
    </location>
</feature>
<dbReference type="GO" id="GO:0003735">
    <property type="term" value="F:structural constituent of ribosome"/>
    <property type="evidence" value="ECO:0007669"/>
    <property type="project" value="InterPro"/>
</dbReference>
<dbReference type="NCBIfam" id="TIGR00030">
    <property type="entry name" value="S21p"/>
    <property type="match status" value="1"/>
</dbReference>
<dbReference type="PRINTS" id="PR00976">
    <property type="entry name" value="RIBOSOMALS21"/>
</dbReference>
<name>A0A1G1WYH8_9BACT</name>
<organism evidence="8 9">
    <name type="scientific">Candidatus Woykebacteria bacterium RIFCSPLOWO2_01_FULL_41_12</name>
    <dbReference type="NCBI Taxonomy" id="1802604"/>
    <lineage>
        <taxon>Bacteria</taxon>
        <taxon>Candidatus Woykeibacteriota</taxon>
    </lineage>
</organism>
<evidence type="ECO:0000256" key="4">
    <source>
        <dbReference type="ARBA" id="ARBA00035135"/>
    </source>
</evidence>
<gene>
    <name evidence="5" type="primary">rpsU</name>
    <name evidence="8" type="ORF">A3A57_00610</name>
</gene>
<dbReference type="GO" id="GO:0005840">
    <property type="term" value="C:ribosome"/>
    <property type="evidence" value="ECO:0007669"/>
    <property type="project" value="UniProtKB-KW"/>
</dbReference>
<feature type="compositionally biased region" description="Basic and acidic residues" evidence="7">
    <location>
        <begin position="49"/>
        <end position="62"/>
    </location>
</feature>
<evidence type="ECO:0000256" key="3">
    <source>
        <dbReference type="ARBA" id="ARBA00023274"/>
    </source>
</evidence>
<evidence type="ECO:0000256" key="1">
    <source>
        <dbReference type="ARBA" id="ARBA00006640"/>
    </source>
</evidence>
<accession>A0A1G1WYH8</accession>